<proteinExistence type="predicted"/>
<evidence type="ECO:0008006" key="3">
    <source>
        <dbReference type="Google" id="ProtNLM"/>
    </source>
</evidence>
<dbReference type="EMBL" id="DXBY01000051">
    <property type="protein sequence ID" value="HIZ34710.1"/>
    <property type="molecule type" value="Genomic_DNA"/>
</dbReference>
<evidence type="ECO:0000313" key="1">
    <source>
        <dbReference type="EMBL" id="HIZ34710.1"/>
    </source>
</evidence>
<organism evidence="1 2">
    <name type="scientific">Candidatus Ruania gallistercoris</name>
    <dbReference type="NCBI Taxonomy" id="2838746"/>
    <lineage>
        <taxon>Bacteria</taxon>
        <taxon>Bacillati</taxon>
        <taxon>Actinomycetota</taxon>
        <taxon>Actinomycetes</taxon>
        <taxon>Micrococcales</taxon>
        <taxon>Ruaniaceae</taxon>
        <taxon>Ruania</taxon>
    </lineage>
</organism>
<comment type="caution">
    <text evidence="1">The sequence shown here is derived from an EMBL/GenBank/DDBJ whole genome shotgun (WGS) entry which is preliminary data.</text>
</comment>
<dbReference type="AlphaFoldDB" id="A0A9D2ECC9"/>
<accession>A0A9D2ECC9</accession>
<dbReference type="Proteomes" id="UP000824037">
    <property type="component" value="Unassembled WGS sequence"/>
</dbReference>
<protein>
    <recommendedName>
        <fullName evidence="3">FHA domain-containing protein</fullName>
    </recommendedName>
</protein>
<reference evidence="1" key="1">
    <citation type="journal article" date="2021" name="PeerJ">
        <title>Extensive microbial diversity within the chicken gut microbiome revealed by metagenomics and culture.</title>
        <authorList>
            <person name="Gilroy R."/>
            <person name="Ravi A."/>
            <person name="Getino M."/>
            <person name="Pursley I."/>
            <person name="Horton D.L."/>
            <person name="Alikhan N.F."/>
            <person name="Baker D."/>
            <person name="Gharbi K."/>
            <person name="Hall N."/>
            <person name="Watson M."/>
            <person name="Adriaenssens E.M."/>
            <person name="Foster-Nyarko E."/>
            <person name="Jarju S."/>
            <person name="Secka A."/>
            <person name="Antonio M."/>
            <person name="Oren A."/>
            <person name="Chaudhuri R.R."/>
            <person name="La Ragione R."/>
            <person name="Hildebrand F."/>
            <person name="Pallen M.J."/>
        </authorList>
    </citation>
    <scope>NUCLEOTIDE SEQUENCE</scope>
    <source>
        <strain evidence="1">ChiGjej4B4-7305</strain>
    </source>
</reference>
<evidence type="ECO:0000313" key="2">
    <source>
        <dbReference type="Proteomes" id="UP000824037"/>
    </source>
</evidence>
<name>A0A9D2ECC9_9MICO</name>
<sequence length="238" mass="26041">MSIQVEFCGEWFDVNDDESFLIGREGDLEIDDNPYLHRRFLTISHHDELWWLENVGSRLSATVADSDGNMQAWLAPGARLPLVFSHTSVLFTAGPTTYEIGIVGDSPHFEASAPERTQVGETTIGPVTLTETQKLLIIALAEPVLRGRGSTASIPTSAQAAARLGWAITRFNRKLDNVCDKLSRFGVRGLRGGPRQLAVNRRARLVEHAVASRLVVPADLELLEENAKAAAEAEAEAE</sequence>
<gene>
    <name evidence="1" type="ORF">H9815_02940</name>
</gene>
<reference evidence="1" key="2">
    <citation type="submission" date="2021-04" db="EMBL/GenBank/DDBJ databases">
        <authorList>
            <person name="Gilroy R."/>
        </authorList>
    </citation>
    <scope>NUCLEOTIDE SEQUENCE</scope>
    <source>
        <strain evidence="1">ChiGjej4B4-7305</strain>
    </source>
</reference>